<protein>
    <submittedName>
        <fullName evidence="1">Uncharacterized protein</fullName>
    </submittedName>
</protein>
<proteinExistence type="predicted"/>
<evidence type="ECO:0000313" key="1">
    <source>
        <dbReference type="EMBL" id="GAA3681992.1"/>
    </source>
</evidence>
<keyword evidence="2" id="KW-1185">Reference proteome</keyword>
<reference evidence="2" key="1">
    <citation type="journal article" date="2019" name="Int. J. Syst. Evol. Microbiol.">
        <title>The Global Catalogue of Microorganisms (GCM) 10K type strain sequencing project: providing services to taxonomists for standard genome sequencing and annotation.</title>
        <authorList>
            <consortium name="The Broad Institute Genomics Platform"/>
            <consortium name="The Broad Institute Genome Sequencing Center for Infectious Disease"/>
            <person name="Wu L."/>
            <person name="Ma J."/>
        </authorList>
    </citation>
    <scope>NUCLEOTIDE SEQUENCE [LARGE SCALE GENOMIC DNA]</scope>
    <source>
        <strain evidence="2">JCM 30742</strain>
    </source>
</reference>
<dbReference type="EMBL" id="BAABEO010000012">
    <property type="protein sequence ID" value="GAA3681992.1"/>
    <property type="molecule type" value="Genomic_DNA"/>
</dbReference>
<accession>A0ABP7C6Z3</accession>
<name>A0ABP7C6Z3_9MICC</name>
<comment type="caution">
    <text evidence="1">The sequence shown here is derived from an EMBL/GenBank/DDBJ whole genome shotgun (WGS) entry which is preliminary data.</text>
</comment>
<organism evidence="1 2">
    <name type="scientific">Arthrobacter ginkgonis</name>
    <dbReference type="NCBI Taxonomy" id="1630594"/>
    <lineage>
        <taxon>Bacteria</taxon>
        <taxon>Bacillati</taxon>
        <taxon>Actinomycetota</taxon>
        <taxon>Actinomycetes</taxon>
        <taxon>Micrococcales</taxon>
        <taxon>Micrococcaceae</taxon>
        <taxon>Arthrobacter</taxon>
    </lineage>
</organism>
<dbReference type="RefSeq" id="WP_345150486.1">
    <property type="nucleotide sequence ID" value="NZ_BAABEO010000012.1"/>
</dbReference>
<evidence type="ECO:0000313" key="2">
    <source>
        <dbReference type="Proteomes" id="UP001500752"/>
    </source>
</evidence>
<dbReference type="Proteomes" id="UP001500752">
    <property type="component" value="Unassembled WGS sequence"/>
</dbReference>
<gene>
    <name evidence="1" type="ORF">GCM10023081_20110</name>
</gene>
<sequence>MSALLSDPDNPRFAKWQDYSPPTFHPEVQGGVHAAREALRNAWSRSSRDRMDARACWAAAVEGVWWTMALDDVFETQLGAVYNSARDADRYGQVVGAFRWIRHRHAHEMVSTATAGPARNFFGPHPEPGALFYISPSIRWKRSGEVHSEHDRQPKLRPLYDAHVGGRPIGSTLESAWTWFDRVISACGLEGPSTSEDPSVLT</sequence>